<dbReference type="EMBL" id="WQNE01000023">
    <property type="protein sequence ID" value="MVT76303.1"/>
    <property type="molecule type" value="Genomic_DNA"/>
</dbReference>
<keyword evidence="3" id="KW-1185">Reference proteome</keyword>
<dbReference type="Proteomes" id="UP000449969">
    <property type="component" value="Unassembled WGS sequence"/>
</dbReference>
<accession>A0A844TB28</accession>
<dbReference type="RefSeq" id="WP_157332668.1">
    <property type="nucleotide sequence ID" value="NZ_WQNE01000023.1"/>
</dbReference>
<gene>
    <name evidence="2" type="ORF">GPL20_25160</name>
</gene>
<dbReference type="Pfam" id="PF24698">
    <property type="entry name" value="DUF7662"/>
    <property type="match status" value="1"/>
</dbReference>
<proteinExistence type="predicted"/>
<sequence length="129" mass="14522">MGKYERLGEFLKSQRAREVPMTFAEIERIIGSKLPPNSPQYPAWWSNNPTNNVMTKVWLAAGFRTEQVDTKARKVVFRRVEPSSAEPPPARAKKLGRHPLFGALKGLAHIPPGVDLTEPADPDWGKVYE</sequence>
<reference evidence="2 3" key="1">
    <citation type="submission" date="2019-12" db="EMBL/GenBank/DDBJ databases">
        <title>Draft genome sequences Bradyrhizobium cajani AMBPC1010, Bradyrhizobium pachyrhizi AMBPC1040 and Bradyrhizobium yuanmingense ALSPC3051, three plant growth promoting strains isolated from nodules of Cajanus cajan L. in Dominican Republic.</title>
        <authorList>
            <person name="Flores-Felix J.D."/>
            <person name="Araujo J."/>
            <person name="Diaz-Alcantara C."/>
            <person name="Gonzalez-Andres F."/>
            <person name="Velazquez E."/>
        </authorList>
    </citation>
    <scope>NUCLEOTIDE SEQUENCE [LARGE SCALE GENOMIC DNA]</scope>
    <source>
        <strain evidence="2 3">1010</strain>
    </source>
</reference>
<evidence type="ECO:0000313" key="2">
    <source>
        <dbReference type="EMBL" id="MVT76303.1"/>
    </source>
</evidence>
<dbReference type="OrthoDB" id="3480230at2"/>
<evidence type="ECO:0000313" key="3">
    <source>
        <dbReference type="Proteomes" id="UP000449969"/>
    </source>
</evidence>
<name>A0A844TB28_9BRAD</name>
<organism evidence="2 3">
    <name type="scientific">Bradyrhizobium cajani</name>
    <dbReference type="NCBI Taxonomy" id="1928661"/>
    <lineage>
        <taxon>Bacteria</taxon>
        <taxon>Pseudomonadati</taxon>
        <taxon>Pseudomonadota</taxon>
        <taxon>Alphaproteobacteria</taxon>
        <taxon>Hyphomicrobiales</taxon>
        <taxon>Nitrobacteraceae</taxon>
        <taxon>Bradyrhizobium</taxon>
    </lineage>
</organism>
<dbReference type="AlphaFoldDB" id="A0A844TB28"/>
<feature type="domain" description="DUF7662" evidence="1">
    <location>
        <begin position="4"/>
        <end position="79"/>
    </location>
</feature>
<comment type="caution">
    <text evidence="2">The sequence shown here is derived from an EMBL/GenBank/DDBJ whole genome shotgun (WGS) entry which is preliminary data.</text>
</comment>
<evidence type="ECO:0000259" key="1">
    <source>
        <dbReference type="Pfam" id="PF24698"/>
    </source>
</evidence>
<protein>
    <recommendedName>
        <fullName evidence="1">DUF7662 domain-containing protein</fullName>
    </recommendedName>
</protein>
<dbReference type="InterPro" id="IPR056079">
    <property type="entry name" value="DUF7662"/>
</dbReference>